<dbReference type="EMBL" id="LACB01000174">
    <property type="protein sequence ID" value="KAJ9487136.1"/>
    <property type="molecule type" value="Genomic_DNA"/>
</dbReference>
<dbReference type="AlphaFoldDB" id="A0AAI9X7Q5"/>
<protein>
    <submittedName>
        <fullName evidence="2">Uncharacterized protein</fullName>
    </submittedName>
</protein>
<feature type="non-terminal residue" evidence="2">
    <location>
        <position position="62"/>
    </location>
</feature>
<evidence type="ECO:0000256" key="1">
    <source>
        <dbReference type="SAM" id="MobiDB-lite"/>
    </source>
</evidence>
<reference evidence="2" key="1">
    <citation type="submission" date="2015-06" db="EMBL/GenBank/DDBJ databases">
        <authorList>
            <person name="Nguyen H."/>
        </authorList>
    </citation>
    <scope>NUCLEOTIDE SEQUENCE</scope>
    <source>
        <strain evidence="2">DAOM 180753</strain>
    </source>
</reference>
<reference evidence="2" key="2">
    <citation type="journal article" date="2016" name="Fungal Biol.">
        <title>Ochratoxin A production by Penicillium thymicola.</title>
        <authorList>
            <person name="Nguyen H.D.T."/>
            <person name="McMullin D.R."/>
            <person name="Ponomareva E."/>
            <person name="Riley R."/>
            <person name="Pomraning K.R."/>
            <person name="Baker S.E."/>
            <person name="Seifert K.A."/>
        </authorList>
    </citation>
    <scope>NUCLEOTIDE SEQUENCE</scope>
    <source>
        <strain evidence="2">DAOM 180753</strain>
    </source>
</reference>
<feature type="region of interest" description="Disordered" evidence="1">
    <location>
        <begin position="1"/>
        <end position="62"/>
    </location>
</feature>
<organism evidence="2 3">
    <name type="scientific">Penicillium thymicola</name>
    <dbReference type="NCBI Taxonomy" id="293382"/>
    <lineage>
        <taxon>Eukaryota</taxon>
        <taxon>Fungi</taxon>
        <taxon>Dikarya</taxon>
        <taxon>Ascomycota</taxon>
        <taxon>Pezizomycotina</taxon>
        <taxon>Eurotiomycetes</taxon>
        <taxon>Eurotiomycetidae</taxon>
        <taxon>Eurotiales</taxon>
        <taxon>Aspergillaceae</taxon>
        <taxon>Penicillium</taxon>
    </lineage>
</organism>
<dbReference type="Proteomes" id="UP001227192">
    <property type="component" value="Unassembled WGS sequence"/>
</dbReference>
<accession>A0AAI9X7Q5</accession>
<keyword evidence="3" id="KW-1185">Reference proteome</keyword>
<feature type="compositionally biased region" description="Basic and acidic residues" evidence="1">
    <location>
        <begin position="17"/>
        <end position="36"/>
    </location>
</feature>
<evidence type="ECO:0000313" key="2">
    <source>
        <dbReference type="EMBL" id="KAJ9487136.1"/>
    </source>
</evidence>
<comment type="caution">
    <text evidence="2">The sequence shown here is derived from an EMBL/GenBank/DDBJ whole genome shotgun (WGS) entry which is preliminary data.</text>
</comment>
<sequence length="62" mass="7138">MEWDHQKEGTMQGKKKASLERSSDNRELSLWEEQKIGSKSTKRKEMRTEPLGSAPGGQREHP</sequence>
<proteinExistence type="predicted"/>
<gene>
    <name evidence="2" type="ORF">VN97_g6187</name>
</gene>
<evidence type="ECO:0000313" key="3">
    <source>
        <dbReference type="Proteomes" id="UP001227192"/>
    </source>
</evidence>
<name>A0AAI9X7Q5_PENTH</name>